<name>A0ABP6WP37_9PSEU</name>
<reference evidence="2" key="1">
    <citation type="journal article" date="2019" name="Int. J. Syst. Evol. Microbiol.">
        <title>The Global Catalogue of Microorganisms (GCM) 10K type strain sequencing project: providing services to taxonomists for standard genome sequencing and annotation.</title>
        <authorList>
            <consortium name="The Broad Institute Genomics Platform"/>
            <consortium name="The Broad Institute Genome Sequencing Center for Infectious Disease"/>
            <person name="Wu L."/>
            <person name="Ma J."/>
        </authorList>
    </citation>
    <scope>NUCLEOTIDE SEQUENCE [LARGE SCALE GENOMIC DNA]</scope>
    <source>
        <strain evidence="2">JCM 16898</strain>
    </source>
</reference>
<sequence>MLLLDFPVDGHEVEGGVAADLQEDEVAESRWGLEAEHFGEELRSLVGVAGRNDVVVQDRHVKFLALWMS</sequence>
<evidence type="ECO:0000313" key="2">
    <source>
        <dbReference type="Proteomes" id="UP001500689"/>
    </source>
</evidence>
<dbReference type="EMBL" id="BAAAZN010000008">
    <property type="protein sequence ID" value="GAA3551933.1"/>
    <property type="molecule type" value="Genomic_DNA"/>
</dbReference>
<accession>A0ABP6WP37</accession>
<dbReference type="Proteomes" id="UP001500689">
    <property type="component" value="Unassembled WGS sequence"/>
</dbReference>
<comment type="caution">
    <text evidence="1">The sequence shown here is derived from an EMBL/GenBank/DDBJ whole genome shotgun (WGS) entry which is preliminary data.</text>
</comment>
<gene>
    <name evidence="1" type="ORF">GCM10022222_39400</name>
</gene>
<protein>
    <submittedName>
        <fullName evidence="1">Uncharacterized protein</fullName>
    </submittedName>
</protein>
<evidence type="ECO:0000313" key="1">
    <source>
        <dbReference type="EMBL" id="GAA3551933.1"/>
    </source>
</evidence>
<keyword evidence="2" id="KW-1185">Reference proteome</keyword>
<organism evidence="1 2">
    <name type="scientific">Amycolatopsis ultiminotia</name>
    <dbReference type="NCBI Taxonomy" id="543629"/>
    <lineage>
        <taxon>Bacteria</taxon>
        <taxon>Bacillati</taxon>
        <taxon>Actinomycetota</taxon>
        <taxon>Actinomycetes</taxon>
        <taxon>Pseudonocardiales</taxon>
        <taxon>Pseudonocardiaceae</taxon>
        <taxon>Amycolatopsis</taxon>
    </lineage>
</organism>
<proteinExistence type="predicted"/>